<gene>
    <name evidence="3" type="ORF">SAMN05660710_00742</name>
</gene>
<feature type="signal peptide" evidence="1">
    <location>
        <begin position="1"/>
        <end position="27"/>
    </location>
</feature>
<keyword evidence="4" id="KW-1185">Reference proteome</keyword>
<dbReference type="Gene3D" id="3.20.20.70">
    <property type="entry name" value="Aldolase class I"/>
    <property type="match status" value="1"/>
</dbReference>
<dbReference type="InterPro" id="IPR004352">
    <property type="entry name" value="GH114_TIM-barrel"/>
</dbReference>
<dbReference type="PRINTS" id="PR01545">
    <property type="entry name" value="THEMAYE10DUF"/>
</dbReference>
<evidence type="ECO:0000256" key="1">
    <source>
        <dbReference type="SAM" id="SignalP"/>
    </source>
</evidence>
<proteinExistence type="predicted"/>
<dbReference type="EMBL" id="FMVT01000002">
    <property type="protein sequence ID" value="SCY12054.1"/>
    <property type="molecule type" value="Genomic_DNA"/>
</dbReference>
<sequence>MPFKPLSLIAALSGLAGPLLTGAPAHAEPAAALAPPASAGDRDCVMSNPRSRAARLSQALARGYGVQYWGPSYDAEALSRQPHGLLIIETTRVGAPDSATGVEERFTSAEIAQINRNGSRPVLGYLNVGEVETYRDYWAHRPSETPDWYGPVAGAGDHLSAFWSPDWHAIMLDRVDRMMQTGIDGLFLDDVLHYYNHAMDPGLSWPAGHRPEGPADAPGMAREMMHLVGLIAVRARQWNCNAFIVVNNGAFIGRDAAGDGADPAARRAFAAYLRAIDAILIENVSAPGTHAHTIEALQQDFRDQGVAVMSLDFATTFPATTPEALGRFIVESALDRGFHPALAEDDSFNRVSAPISLPARPAGARE</sequence>
<name>A0A1G5DBR5_9RHOB</name>
<evidence type="ECO:0000259" key="2">
    <source>
        <dbReference type="Pfam" id="PF03537"/>
    </source>
</evidence>
<evidence type="ECO:0000313" key="3">
    <source>
        <dbReference type="EMBL" id="SCY12054.1"/>
    </source>
</evidence>
<dbReference type="AlphaFoldDB" id="A0A1G5DBR5"/>
<evidence type="ECO:0000313" key="4">
    <source>
        <dbReference type="Proteomes" id="UP000199502"/>
    </source>
</evidence>
<organism evidence="3 4">
    <name type="scientific">Paracoccus tibetensis</name>
    <dbReference type="NCBI Taxonomy" id="336292"/>
    <lineage>
        <taxon>Bacteria</taxon>
        <taxon>Pseudomonadati</taxon>
        <taxon>Pseudomonadota</taxon>
        <taxon>Alphaproteobacteria</taxon>
        <taxon>Rhodobacterales</taxon>
        <taxon>Paracoccaceae</taxon>
        <taxon>Paracoccus</taxon>
    </lineage>
</organism>
<feature type="domain" description="Glycoside-hydrolase family GH114 TIM-barrel" evidence="2">
    <location>
        <begin position="108"/>
        <end position="196"/>
    </location>
</feature>
<keyword evidence="1" id="KW-0732">Signal</keyword>
<dbReference type="InterPro" id="IPR013785">
    <property type="entry name" value="Aldolase_TIM"/>
</dbReference>
<dbReference type="Pfam" id="PF03537">
    <property type="entry name" value="Glyco_hydro_114"/>
    <property type="match status" value="1"/>
</dbReference>
<protein>
    <submittedName>
        <fullName evidence="3">Extracellular protein</fullName>
    </submittedName>
</protein>
<dbReference type="PANTHER" id="PTHR35882:SF2">
    <property type="entry name" value="PELA"/>
    <property type="match status" value="1"/>
</dbReference>
<dbReference type="InterPro" id="IPR016062">
    <property type="entry name" value="TM1410-rel"/>
</dbReference>
<dbReference type="InterPro" id="IPR017853">
    <property type="entry name" value="GH"/>
</dbReference>
<dbReference type="STRING" id="336292.SAMN05660710_00742"/>
<accession>A0A1G5DBR5</accession>
<feature type="chain" id="PRO_5011717786" evidence="1">
    <location>
        <begin position="28"/>
        <end position="366"/>
    </location>
</feature>
<dbReference type="Proteomes" id="UP000199502">
    <property type="component" value="Unassembled WGS sequence"/>
</dbReference>
<dbReference type="PANTHER" id="PTHR35882">
    <property type="entry name" value="PELA"/>
    <property type="match status" value="1"/>
</dbReference>
<dbReference type="SUPFAM" id="SSF51445">
    <property type="entry name" value="(Trans)glycosidases"/>
    <property type="match status" value="1"/>
</dbReference>
<reference evidence="3 4" key="1">
    <citation type="submission" date="2016-10" db="EMBL/GenBank/DDBJ databases">
        <authorList>
            <person name="de Groot N.N."/>
        </authorList>
    </citation>
    <scope>NUCLEOTIDE SEQUENCE [LARGE SCALE GENOMIC DNA]</scope>
    <source>
        <strain evidence="3 4">CGMCC 1.8925</strain>
    </source>
</reference>